<reference evidence="2 3" key="1">
    <citation type="journal article" date="2018" name="ISME J.">
        <title>A methanotrophic archaeon couples anaerobic oxidation of methane to Fe(III) reduction.</title>
        <authorList>
            <person name="Cai C."/>
            <person name="Leu A.O."/>
            <person name="Xie G.J."/>
            <person name="Guo J."/>
            <person name="Feng Y."/>
            <person name="Zhao J.X."/>
            <person name="Tyson G.W."/>
            <person name="Yuan Z."/>
            <person name="Hu S."/>
        </authorList>
    </citation>
    <scope>NUCLEOTIDE SEQUENCE [LARGE SCALE GENOMIC DNA]</scope>
    <source>
        <strain evidence="2">FeB_12</strain>
    </source>
</reference>
<name>A0A855X2Y0_9BACT</name>
<dbReference type="EMBL" id="PQAP01000077">
    <property type="protein sequence ID" value="PWB72712.1"/>
    <property type="molecule type" value="Genomic_DNA"/>
</dbReference>
<dbReference type="Proteomes" id="UP000250918">
    <property type="component" value="Unassembled WGS sequence"/>
</dbReference>
<feature type="non-terminal residue" evidence="2">
    <location>
        <position position="1"/>
    </location>
</feature>
<evidence type="ECO:0000259" key="1">
    <source>
        <dbReference type="Pfam" id="PF13380"/>
    </source>
</evidence>
<dbReference type="InterPro" id="IPR003781">
    <property type="entry name" value="CoA-bd"/>
</dbReference>
<accession>A0A855X2Y0</accession>
<dbReference type="PANTHER" id="PTHR33303:SF2">
    <property type="entry name" value="COA-BINDING DOMAIN-CONTAINING PROTEIN"/>
    <property type="match status" value="1"/>
</dbReference>
<feature type="domain" description="CoA-binding" evidence="1">
    <location>
        <begin position="3"/>
        <end position="96"/>
    </location>
</feature>
<evidence type="ECO:0000313" key="3">
    <source>
        <dbReference type="Proteomes" id="UP000250918"/>
    </source>
</evidence>
<comment type="caution">
    <text evidence="2">The sequence shown here is derived from an EMBL/GenBank/DDBJ whole genome shotgun (WGS) entry which is preliminary data.</text>
</comment>
<organism evidence="2 3">
    <name type="scientific">candidate division GN15 bacterium</name>
    <dbReference type="NCBI Taxonomy" id="2072418"/>
    <lineage>
        <taxon>Bacteria</taxon>
        <taxon>candidate division GN15</taxon>
    </lineage>
</organism>
<gene>
    <name evidence="2" type="ORF">C3F09_06210</name>
</gene>
<sequence>AYTTLKQRGYEVYPVNPNYSAVDGDRCYKSFSDLPPGVESAVFVLPPSAASQAVADAQSFGIKRIWFQQGARYDSAIKQAQDAGMQVVCRKCILMYAQPVSGVHAFHRFLARMFGRV</sequence>
<dbReference type="AlphaFoldDB" id="A0A855X2Y0"/>
<protein>
    <recommendedName>
        <fullName evidence="1">CoA-binding domain-containing protein</fullName>
    </recommendedName>
</protein>
<proteinExistence type="predicted"/>
<dbReference type="InterPro" id="IPR036291">
    <property type="entry name" value="NAD(P)-bd_dom_sf"/>
</dbReference>
<dbReference type="PANTHER" id="PTHR33303">
    <property type="entry name" value="CYTOPLASMIC PROTEIN-RELATED"/>
    <property type="match status" value="1"/>
</dbReference>
<evidence type="ECO:0000313" key="2">
    <source>
        <dbReference type="EMBL" id="PWB72712.1"/>
    </source>
</evidence>
<dbReference type="Pfam" id="PF13380">
    <property type="entry name" value="CoA_binding_2"/>
    <property type="match status" value="1"/>
</dbReference>
<dbReference type="SUPFAM" id="SSF51735">
    <property type="entry name" value="NAD(P)-binding Rossmann-fold domains"/>
    <property type="match status" value="1"/>
</dbReference>
<dbReference type="Gene3D" id="3.40.50.720">
    <property type="entry name" value="NAD(P)-binding Rossmann-like Domain"/>
    <property type="match status" value="1"/>
</dbReference>